<feature type="region of interest" description="Disordered" evidence="1">
    <location>
        <begin position="356"/>
        <end position="376"/>
    </location>
</feature>
<feature type="transmembrane region" description="Helical" evidence="2">
    <location>
        <begin position="263"/>
        <end position="281"/>
    </location>
</feature>
<proteinExistence type="predicted"/>
<feature type="transmembrane region" description="Helical" evidence="2">
    <location>
        <begin position="209"/>
        <end position="227"/>
    </location>
</feature>
<feature type="transmembrane region" description="Helical" evidence="2">
    <location>
        <begin position="150"/>
        <end position="170"/>
    </location>
</feature>
<keyword evidence="2" id="KW-1133">Transmembrane helix</keyword>
<dbReference type="KEGG" id="rpod:E0E05_06070"/>
<feature type="transmembrane region" description="Helical" evidence="2">
    <location>
        <begin position="239"/>
        <end position="257"/>
    </location>
</feature>
<feature type="transmembrane region" description="Helical" evidence="2">
    <location>
        <begin position="119"/>
        <end position="138"/>
    </location>
</feature>
<dbReference type="OrthoDB" id="7067875at2"/>
<evidence type="ECO:0000313" key="4">
    <source>
        <dbReference type="Proteomes" id="UP000293719"/>
    </source>
</evidence>
<feature type="transmembrane region" description="Helical" evidence="2">
    <location>
        <begin position="323"/>
        <end position="340"/>
    </location>
</feature>
<keyword evidence="2" id="KW-0472">Membrane</keyword>
<dbReference type="AlphaFoldDB" id="A0A4P6UYV2"/>
<accession>A0A4P6UYV2</accession>
<dbReference type="GeneID" id="90766857"/>
<feature type="transmembrane region" description="Helical" evidence="2">
    <location>
        <begin position="293"/>
        <end position="311"/>
    </location>
</feature>
<evidence type="ECO:0000256" key="1">
    <source>
        <dbReference type="SAM" id="MobiDB-lite"/>
    </source>
</evidence>
<gene>
    <name evidence="3" type="ORF">E0E05_06070</name>
</gene>
<dbReference type="EMBL" id="CP036532">
    <property type="protein sequence ID" value="QBK30202.1"/>
    <property type="molecule type" value="Genomic_DNA"/>
</dbReference>
<sequence length="376" mass="41451">MVLSIASGRTRQVLCLAGFALLALAAHLLTLQAGYRTLEKYEPDWTTIGLVRLTVSAVAALLLMAALRQFGGQQPVQGDLPGWLFVAMWTASFLLLYAAALAVIYWPDQLEHHVREGDFLSIMTEVLFVAALVFLCIAARRARHVRTERLFGLGAPLIIMAIAAVAFIVLMEEASWGQHWIGWATPGIFEGNLQNETNLHNFYTYRFEMAYYSAAIIAFVLLPYAWPAEPPRALRGASLFVPPPLFAVAFLPLSGFMYFNWNWVFFGIWFVASLFIAVDIARRATGPGTVSGSLVMGAMLVLSQVIFLMRGETLAWGHELTEVREFAIAIGVLGYSVMLWRRVVALRARSAESGAVHPASVPAPAPQEAGHGKLRR</sequence>
<keyword evidence="2" id="KW-0812">Transmembrane</keyword>
<dbReference type="RefSeq" id="WP_131615904.1">
    <property type="nucleotide sequence ID" value="NZ_CP036532.1"/>
</dbReference>
<evidence type="ECO:0000256" key="2">
    <source>
        <dbReference type="SAM" id="Phobius"/>
    </source>
</evidence>
<keyword evidence="4" id="KW-1185">Reference proteome</keyword>
<name>A0A4P6UYV2_9HYPH</name>
<feature type="transmembrane region" description="Helical" evidence="2">
    <location>
        <begin position="49"/>
        <end position="70"/>
    </location>
</feature>
<evidence type="ECO:0000313" key="3">
    <source>
        <dbReference type="EMBL" id="QBK30202.1"/>
    </source>
</evidence>
<protein>
    <submittedName>
        <fullName evidence="3">Uncharacterized protein</fullName>
    </submittedName>
</protein>
<reference evidence="3 4" key="1">
    <citation type="journal article" date="2017" name="Int. J. Syst. Evol. Microbiol.">
        <title>Roseitalea porphyridii gen. nov., sp. nov., isolated from a red alga, and reclassification of Hoeflea suaedae Chung et al. 2013 as Pseudohoeflea suaedae gen. nov., comb. nov.</title>
        <authorList>
            <person name="Hyeon J.W."/>
            <person name="Jeong S.E."/>
            <person name="Baek K."/>
            <person name="Jeon C.O."/>
        </authorList>
    </citation>
    <scope>NUCLEOTIDE SEQUENCE [LARGE SCALE GENOMIC DNA]</scope>
    <source>
        <strain evidence="3 4">MA7-20</strain>
    </source>
</reference>
<organism evidence="3 4">
    <name type="scientific">Roseitalea porphyridii</name>
    <dbReference type="NCBI Taxonomy" id="1852022"/>
    <lineage>
        <taxon>Bacteria</taxon>
        <taxon>Pseudomonadati</taxon>
        <taxon>Pseudomonadota</taxon>
        <taxon>Alphaproteobacteria</taxon>
        <taxon>Hyphomicrobiales</taxon>
        <taxon>Ahrensiaceae</taxon>
        <taxon>Roseitalea</taxon>
    </lineage>
</organism>
<feature type="transmembrane region" description="Helical" evidence="2">
    <location>
        <begin position="82"/>
        <end position="107"/>
    </location>
</feature>
<dbReference type="Proteomes" id="UP000293719">
    <property type="component" value="Chromosome"/>
</dbReference>